<feature type="transmembrane region" description="Helical" evidence="2">
    <location>
        <begin position="226"/>
        <end position="247"/>
    </location>
</feature>
<gene>
    <name evidence="3" type="ORF">VTJ49DRAFT_1706</name>
</gene>
<keyword evidence="2" id="KW-1133">Transmembrane helix</keyword>
<accession>A0ABR3VBL0</accession>
<keyword evidence="4" id="KW-1185">Reference proteome</keyword>
<sequence length="559" mass="61043">MDSSSASVPVTRGMPDSPDTPVPSEVEARTPRSRSPDSSTTSEKVPRTSSQDVTRSSDKTSTRSTSPASTPSSRPNSRSSSSERSSTIDGTDSHSGTTVTLASQTTPSVTKKESPTALSEKPVLDIEAQDVDDFSRKRLGFVRYMALNVYRRLFSIAFIANVVAFCVILANGPQPMDLVNAAAVNLAVCGLCRQPLVINGLYLLFGSVPRSAPMRLRRLACKIFHFGGMHSGAGVASVVWYVGFAVLHTSRYKLGSPAAATAALALVWVVLVLLLAIVAVAHPSFRARHHDVFELTHRFANWMVLAFLWALIFLLGSQERSLGAFLVRLPAFWILILLTLATLHPWLLLRRVPVSAEPLSAHAVRLHFSHATIRFGQGISIARHPLADWHAFASFPDRHDSPETNFSVLVSRAGDWTGGIIAAPPTKVWTRGLPTYGFGYVMRMFERIVVVTTGSGIGPCLSFLADRHRPAIRVVWQTKSPLRTYGPRTLALVRRMDEKAVIIDTSVQGRVDMLPAVLALYKESRAEAVCVISNPVMTKRLVYQLETMGIAAYGPIFDS</sequence>
<evidence type="ECO:0000313" key="4">
    <source>
        <dbReference type="Proteomes" id="UP001583172"/>
    </source>
</evidence>
<evidence type="ECO:0008006" key="5">
    <source>
        <dbReference type="Google" id="ProtNLM"/>
    </source>
</evidence>
<feature type="transmembrane region" description="Helical" evidence="2">
    <location>
        <begin position="299"/>
        <end position="317"/>
    </location>
</feature>
<evidence type="ECO:0000313" key="3">
    <source>
        <dbReference type="EMBL" id="KAL1839228.1"/>
    </source>
</evidence>
<dbReference type="PANTHER" id="PTHR33927">
    <property type="entry name" value="TRANSMEMBRANE PROTEIN"/>
    <property type="match status" value="1"/>
</dbReference>
<dbReference type="EMBL" id="JAZGSY010000168">
    <property type="protein sequence ID" value="KAL1839228.1"/>
    <property type="molecule type" value="Genomic_DNA"/>
</dbReference>
<feature type="region of interest" description="Disordered" evidence="1">
    <location>
        <begin position="1"/>
        <end position="118"/>
    </location>
</feature>
<dbReference type="InterPro" id="IPR052979">
    <property type="entry name" value="Adenylate-forming_domain"/>
</dbReference>
<proteinExistence type="predicted"/>
<feature type="transmembrane region" description="Helical" evidence="2">
    <location>
        <begin position="329"/>
        <end position="349"/>
    </location>
</feature>
<dbReference type="Proteomes" id="UP001583172">
    <property type="component" value="Unassembled WGS sequence"/>
</dbReference>
<reference evidence="3 4" key="1">
    <citation type="journal article" date="2024" name="Commun. Biol.">
        <title>Comparative genomic analysis of thermophilic fungi reveals convergent evolutionary adaptations and gene losses.</title>
        <authorList>
            <person name="Steindorff A.S."/>
            <person name="Aguilar-Pontes M.V."/>
            <person name="Robinson A.J."/>
            <person name="Andreopoulos B."/>
            <person name="LaButti K."/>
            <person name="Kuo A."/>
            <person name="Mondo S."/>
            <person name="Riley R."/>
            <person name="Otillar R."/>
            <person name="Haridas S."/>
            <person name="Lipzen A."/>
            <person name="Grimwood J."/>
            <person name="Schmutz J."/>
            <person name="Clum A."/>
            <person name="Reid I.D."/>
            <person name="Moisan M.C."/>
            <person name="Butler G."/>
            <person name="Nguyen T.T.M."/>
            <person name="Dewar K."/>
            <person name="Conant G."/>
            <person name="Drula E."/>
            <person name="Henrissat B."/>
            <person name="Hansel C."/>
            <person name="Singer S."/>
            <person name="Hutchinson M.I."/>
            <person name="de Vries R.P."/>
            <person name="Natvig D.O."/>
            <person name="Powell A.J."/>
            <person name="Tsang A."/>
            <person name="Grigoriev I.V."/>
        </authorList>
    </citation>
    <scope>NUCLEOTIDE SEQUENCE [LARGE SCALE GENOMIC DNA]</scope>
    <source>
        <strain evidence="3 4">CBS 620.91</strain>
    </source>
</reference>
<name>A0ABR3VBL0_HUMIN</name>
<feature type="compositionally biased region" description="Low complexity" evidence="1">
    <location>
        <begin position="62"/>
        <end position="87"/>
    </location>
</feature>
<feature type="compositionally biased region" description="Polar residues" evidence="1">
    <location>
        <begin position="88"/>
        <end position="109"/>
    </location>
</feature>
<evidence type="ECO:0000256" key="2">
    <source>
        <dbReference type="SAM" id="Phobius"/>
    </source>
</evidence>
<evidence type="ECO:0000256" key="1">
    <source>
        <dbReference type="SAM" id="MobiDB-lite"/>
    </source>
</evidence>
<keyword evidence="2" id="KW-0472">Membrane</keyword>
<protein>
    <recommendedName>
        <fullName evidence="5">Integral membrane protein TmpA</fullName>
    </recommendedName>
</protein>
<organism evidence="3 4">
    <name type="scientific">Humicola insolens</name>
    <name type="common">Soft-rot fungus</name>
    <dbReference type="NCBI Taxonomy" id="85995"/>
    <lineage>
        <taxon>Eukaryota</taxon>
        <taxon>Fungi</taxon>
        <taxon>Dikarya</taxon>
        <taxon>Ascomycota</taxon>
        <taxon>Pezizomycotina</taxon>
        <taxon>Sordariomycetes</taxon>
        <taxon>Sordariomycetidae</taxon>
        <taxon>Sordariales</taxon>
        <taxon>Chaetomiaceae</taxon>
        <taxon>Mycothermus</taxon>
    </lineage>
</organism>
<dbReference type="PANTHER" id="PTHR33927:SF3">
    <property type="entry name" value="INTEGRAL MEMBRANE PROTEIN TMPA"/>
    <property type="match status" value="1"/>
</dbReference>
<feature type="transmembrane region" description="Helical" evidence="2">
    <location>
        <begin position="153"/>
        <end position="170"/>
    </location>
</feature>
<keyword evidence="2" id="KW-0812">Transmembrane</keyword>
<feature type="transmembrane region" description="Helical" evidence="2">
    <location>
        <begin position="259"/>
        <end position="278"/>
    </location>
</feature>
<comment type="caution">
    <text evidence="3">The sequence shown here is derived from an EMBL/GenBank/DDBJ whole genome shotgun (WGS) entry which is preliminary data.</text>
</comment>